<keyword evidence="2" id="KW-0802">TPR repeat</keyword>
<organism evidence="3 4">
    <name type="scientific">Coemansia biformis</name>
    <dbReference type="NCBI Taxonomy" id="1286918"/>
    <lineage>
        <taxon>Eukaryota</taxon>
        <taxon>Fungi</taxon>
        <taxon>Fungi incertae sedis</taxon>
        <taxon>Zoopagomycota</taxon>
        <taxon>Kickxellomycotina</taxon>
        <taxon>Kickxellomycetes</taxon>
        <taxon>Kickxellales</taxon>
        <taxon>Kickxellaceae</taxon>
        <taxon>Coemansia</taxon>
    </lineage>
</organism>
<keyword evidence="1" id="KW-0677">Repeat</keyword>
<evidence type="ECO:0000256" key="2">
    <source>
        <dbReference type="ARBA" id="ARBA00022803"/>
    </source>
</evidence>
<comment type="caution">
    <text evidence="3">The sequence shown here is derived from an EMBL/GenBank/DDBJ whole genome shotgun (WGS) entry which is preliminary data.</text>
</comment>
<gene>
    <name evidence="3" type="primary">SKI3_2</name>
    <name evidence="3" type="ORF">LPJ61_006997</name>
</gene>
<dbReference type="InterPro" id="IPR011990">
    <property type="entry name" value="TPR-like_helical_dom_sf"/>
</dbReference>
<sequence length="319" mass="34986">MSVIFKAKLKAAKAAVAEKNHEYAYDLCHDLLELDAANYNVHILLGVSCQHLGKWREGESVYQRAMAMPKANVLAWQGVCALHEAEGDRDKHEAALVALRQRHLDDEHAEKAWETTHKLIALREAAGDQRRLAQALRDLARPGPLHALLSVTGADPPPPPLAELLERMYTIEDALDRKTVDSEVNKRKTRLGAGPIAKVRQEVREEVYAQSGLLDTLAQLVALHSEGGNAGALLRVEELYFEALADRLDTLGYAQSKRAAVEQLQRTARHLAANNVCVGAFEYLIEDADGDDDGGGGGGLDDLVETYMREFPTGRLAAS</sequence>
<protein>
    <submittedName>
        <fullName evidence="3">Superkiller protein 3</fullName>
    </submittedName>
</protein>
<accession>A0A9W7XRE5</accession>
<dbReference type="EMBL" id="JANBOI010004135">
    <property type="protein sequence ID" value="KAJ1717966.1"/>
    <property type="molecule type" value="Genomic_DNA"/>
</dbReference>
<dbReference type="AlphaFoldDB" id="A0A9W7XRE5"/>
<dbReference type="SUPFAM" id="SSF48452">
    <property type="entry name" value="TPR-like"/>
    <property type="match status" value="1"/>
</dbReference>
<dbReference type="GO" id="GO:0055087">
    <property type="term" value="C:Ski complex"/>
    <property type="evidence" value="ECO:0007669"/>
    <property type="project" value="InterPro"/>
</dbReference>
<dbReference type="GO" id="GO:0006401">
    <property type="term" value="P:RNA catabolic process"/>
    <property type="evidence" value="ECO:0007669"/>
    <property type="project" value="InterPro"/>
</dbReference>
<keyword evidence="4" id="KW-1185">Reference proteome</keyword>
<dbReference type="Proteomes" id="UP001143981">
    <property type="component" value="Unassembled WGS sequence"/>
</dbReference>
<evidence type="ECO:0000313" key="4">
    <source>
        <dbReference type="Proteomes" id="UP001143981"/>
    </source>
</evidence>
<dbReference type="PANTHER" id="PTHR15704">
    <property type="entry name" value="SUPERKILLER 3 PROTEIN-RELATED"/>
    <property type="match status" value="1"/>
</dbReference>
<dbReference type="PANTHER" id="PTHR15704:SF7">
    <property type="entry name" value="SUPERKILLER COMPLEX PROTEIN 3"/>
    <property type="match status" value="1"/>
</dbReference>
<proteinExistence type="predicted"/>
<dbReference type="InterPro" id="IPR039226">
    <property type="entry name" value="Ski3/TTC37"/>
</dbReference>
<evidence type="ECO:0000256" key="1">
    <source>
        <dbReference type="ARBA" id="ARBA00022737"/>
    </source>
</evidence>
<dbReference type="OrthoDB" id="421075at2759"/>
<reference evidence="3" key="1">
    <citation type="submission" date="2022-07" db="EMBL/GenBank/DDBJ databases">
        <title>Phylogenomic reconstructions and comparative analyses of Kickxellomycotina fungi.</title>
        <authorList>
            <person name="Reynolds N.K."/>
            <person name="Stajich J.E."/>
            <person name="Barry K."/>
            <person name="Grigoriev I.V."/>
            <person name="Crous P."/>
            <person name="Smith M.E."/>
        </authorList>
    </citation>
    <scope>NUCLEOTIDE SEQUENCE</scope>
    <source>
        <strain evidence="3">BCRC 34381</strain>
    </source>
</reference>
<feature type="non-terminal residue" evidence="3">
    <location>
        <position position="319"/>
    </location>
</feature>
<name>A0A9W7XRE5_9FUNG</name>
<evidence type="ECO:0000313" key="3">
    <source>
        <dbReference type="EMBL" id="KAJ1717966.1"/>
    </source>
</evidence>
<dbReference type="Gene3D" id="1.25.40.10">
    <property type="entry name" value="Tetratricopeptide repeat domain"/>
    <property type="match status" value="1"/>
</dbReference>